<evidence type="ECO:0000256" key="1">
    <source>
        <dbReference type="ARBA" id="ARBA00004651"/>
    </source>
</evidence>
<dbReference type="InterPro" id="IPR052053">
    <property type="entry name" value="IM_YidH-like"/>
</dbReference>
<protein>
    <recommendedName>
        <fullName evidence="7">DUF202 domain-containing protein</fullName>
    </recommendedName>
</protein>
<feature type="transmembrane region" description="Helical" evidence="6">
    <location>
        <begin position="145"/>
        <end position="164"/>
    </location>
</feature>
<keyword evidence="3 6" id="KW-0812">Transmembrane</keyword>
<feature type="transmembrane region" description="Helical" evidence="6">
    <location>
        <begin position="72"/>
        <end position="93"/>
    </location>
</feature>
<evidence type="ECO:0000256" key="4">
    <source>
        <dbReference type="ARBA" id="ARBA00022989"/>
    </source>
</evidence>
<accession>A0A397SUH2</accession>
<organism evidence="8 9">
    <name type="scientific">Glomus cerebriforme</name>
    <dbReference type="NCBI Taxonomy" id="658196"/>
    <lineage>
        <taxon>Eukaryota</taxon>
        <taxon>Fungi</taxon>
        <taxon>Fungi incertae sedis</taxon>
        <taxon>Mucoromycota</taxon>
        <taxon>Glomeromycotina</taxon>
        <taxon>Glomeromycetes</taxon>
        <taxon>Glomerales</taxon>
        <taxon>Glomeraceae</taxon>
        <taxon>Glomus</taxon>
    </lineage>
</organism>
<dbReference type="Proteomes" id="UP000265703">
    <property type="component" value="Unassembled WGS sequence"/>
</dbReference>
<keyword evidence="9" id="KW-1185">Reference proteome</keyword>
<feature type="domain" description="DUF202" evidence="7">
    <location>
        <begin position="68"/>
        <end position="133"/>
    </location>
</feature>
<name>A0A397SUH2_9GLOM</name>
<dbReference type="Pfam" id="PF02656">
    <property type="entry name" value="DUF202"/>
    <property type="match status" value="1"/>
</dbReference>
<evidence type="ECO:0000256" key="3">
    <source>
        <dbReference type="ARBA" id="ARBA00022692"/>
    </source>
</evidence>
<keyword evidence="2" id="KW-1003">Cell membrane</keyword>
<dbReference type="PANTHER" id="PTHR34187:SF2">
    <property type="entry name" value="DUF202 DOMAIN-CONTAINING PROTEIN"/>
    <property type="match status" value="1"/>
</dbReference>
<dbReference type="OrthoDB" id="199599at2759"/>
<evidence type="ECO:0000256" key="5">
    <source>
        <dbReference type="ARBA" id="ARBA00023136"/>
    </source>
</evidence>
<dbReference type="PANTHER" id="PTHR34187">
    <property type="entry name" value="FGR18P"/>
    <property type="match status" value="1"/>
</dbReference>
<dbReference type="InterPro" id="IPR003807">
    <property type="entry name" value="DUF202"/>
</dbReference>
<comment type="subcellular location">
    <subcellularLocation>
        <location evidence="1">Cell membrane</location>
        <topology evidence="1">Multi-pass membrane protein</topology>
    </subcellularLocation>
</comment>
<gene>
    <name evidence="8" type="ORF">C1645_829414</name>
</gene>
<dbReference type="GO" id="GO:0005886">
    <property type="term" value="C:plasma membrane"/>
    <property type="evidence" value="ECO:0007669"/>
    <property type="project" value="UniProtKB-SubCell"/>
</dbReference>
<comment type="caution">
    <text evidence="8">The sequence shown here is derived from an EMBL/GenBank/DDBJ whole genome shotgun (WGS) entry which is preliminary data.</text>
</comment>
<proteinExistence type="predicted"/>
<evidence type="ECO:0000256" key="6">
    <source>
        <dbReference type="SAM" id="Phobius"/>
    </source>
</evidence>
<dbReference type="AlphaFoldDB" id="A0A397SUH2"/>
<evidence type="ECO:0000259" key="7">
    <source>
        <dbReference type="Pfam" id="PF02656"/>
    </source>
</evidence>
<reference evidence="8 9" key="1">
    <citation type="submission" date="2018-06" db="EMBL/GenBank/DDBJ databases">
        <title>Comparative genomics reveals the genomic features of Rhizophagus irregularis, R. cerebriforme, R. diaphanum and Gigaspora rosea, and their symbiotic lifestyle signature.</title>
        <authorList>
            <person name="Morin E."/>
            <person name="San Clemente H."/>
            <person name="Chen E.C.H."/>
            <person name="De La Providencia I."/>
            <person name="Hainaut M."/>
            <person name="Kuo A."/>
            <person name="Kohler A."/>
            <person name="Murat C."/>
            <person name="Tang N."/>
            <person name="Roy S."/>
            <person name="Loubradou J."/>
            <person name="Henrissat B."/>
            <person name="Grigoriev I.V."/>
            <person name="Corradi N."/>
            <person name="Roux C."/>
            <person name="Martin F.M."/>
        </authorList>
    </citation>
    <scope>NUCLEOTIDE SEQUENCE [LARGE SCALE GENOMIC DNA]</scope>
    <source>
        <strain evidence="8 9">DAOM 227022</strain>
    </source>
</reference>
<keyword evidence="5 6" id="KW-0472">Membrane</keyword>
<evidence type="ECO:0000313" key="9">
    <source>
        <dbReference type="Proteomes" id="UP000265703"/>
    </source>
</evidence>
<keyword evidence="4 6" id="KW-1133">Transmembrane helix</keyword>
<dbReference type="EMBL" id="QKYT01000368">
    <property type="protein sequence ID" value="RIA86364.1"/>
    <property type="molecule type" value="Genomic_DNA"/>
</dbReference>
<sequence>MSNEDASLLNDLITSTFEYGTFSRPFSNKLILNQLGCPDYSKNQIITISPTTLVFKNVGSTARDNLCIERNFLSWLRLSLTLILVGMAYYLRFEMIIPIIPTSRHFSLFGLFLIFFGNFVLLWALLNYFQFQHKLDKYLLVENGVLQFSIAGITGIAILMAFIIDV</sequence>
<evidence type="ECO:0000313" key="8">
    <source>
        <dbReference type="EMBL" id="RIA86364.1"/>
    </source>
</evidence>
<feature type="transmembrane region" description="Helical" evidence="6">
    <location>
        <begin position="105"/>
        <end position="125"/>
    </location>
</feature>
<evidence type="ECO:0000256" key="2">
    <source>
        <dbReference type="ARBA" id="ARBA00022475"/>
    </source>
</evidence>